<dbReference type="SUPFAM" id="SSF53098">
    <property type="entry name" value="Ribonuclease H-like"/>
    <property type="match status" value="1"/>
</dbReference>
<dbReference type="CDD" id="cd09272">
    <property type="entry name" value="RNase_HI_RT_Ty1"/>
    <property type="match status" value="1"/>
</dbReference>
<keyword evidence="1" id="KW-0645">Protease</keyword>
<dbReference type="Pfam" id="PF25597">
    <property type="entry name" value="SH3_retrovirus"/>
    <property type="match status" value="1"/>
</dbReference>
<keyword evidence="2" id="KW-0472">Membrane</keyword>
<dbReference type="InterPro" id="IPR043502">
    <property type="entry name" value="DNA/RNA_pol_sf"/>
</dbReference>
<dbReference type="Proteomes" id="UP000289340">
    <property type="component" value="Chromosome 12"/>
</dbReference>
<dbReference type="EC" id="2.7.7.7" evidence="4"/>
<keyword evidence="4" id="KW-0808">Transferase</keyword>
<dbReference type="GO" id="GO:0003676">
    <property type="term" value="F:nucleic acid binding"/>
    <property type="evidence" value="ECO:0007669"/>
    <property type="project" value="InterPro"/>
</dbReference>
<sequence length="1231" mass="139872">MTNDSSKMTSKFAKLDKFEGQDFRRWQKKMHFLLTTLNVVYVLSTPMSVFMEDETLDETRKRSKWENDDYICRGHILNGMSDSLFDIYQNVESAKELWDSLESKYMAEDASSNKFLVSNFFNYKMIDSRPVMEQYNELLWILGQFTQHDLKMDESIAVSSIIDKLPSSWKDFKHTLKHKKEELTLVQLGSHFMIEESLRAQEIDKVNDKTVAGSSSVNMVEESGTVKQNYNAKGIAGCSKERTRLVQVGLMILKSNKDDDVAWWFDSGATSHVCKDRRWFKEFRPIDDGSIVKMGNVATEPILGLGCVNLVFTSGKSLYLDNVLFVPAPYTPQQNGVAERKNRTLKEMVNSMLSYSGLSEGFWGEAMLTACYLLNRIPNKRNKVTPYELWHKKTPNLSYLKIWGCRAVVRLTEPKRKTIGERGIDCIFIGYAEHSKVYRFYMLESNDSVAVNSVIESRDAIFDEQRFTSIPRPKDMNSMSKVSVNIEDIPLTSTETRKSTRVRKAKSFGDDFQLYLVEGSRNDIEFQYQYCLNVEEDPKTFSEAMASRDVVFWKEAIQSEMDSIMQNNTWKLVDLPPGCKPLGCKMIFRRKMKVDGTVDKYKARLVIQGFRQKEGIDFFDTYAPVARISTIRLLLALAAIHNLMIHQMDVKTAFLNGELDEEIYMKQPEGFVMPGNENKVCKLMKSLYGLKQAPKQWHQKFDEVVLSSGFVINQADKCLYSKFDTHGKGVIICLYVDDMLIFGTDQDQVDETKAFLSSKFDMKDMGEADVILGIKIKRGNNGISISQSHYIEKILEKFNFKDCSPVSTPIDPNLKLLPNKGVAVSQLEYSRAIGSLMYAMISTRPDIAYAVAKLSRFTSNPSSHHWQAMNRVFKYLKGTIDYGLTYTGFPSVIEGYSDASWITNMEDYSSTSGWVFLLGGGAISWASKKQTCITNSTMESEFVALAAAGKEAEWLRNLIYEIPLWPKPIPPMSIRCDSQATLAKAYSQVYNGKSRHLGVRHNMVRELIMHGVISVEFVRTQHNLADHLTKGLSRDLVKRLAEAFVQANIINPAIKGTINLLKSCLKSNSVKRVVFTSSISTVTAKDINGKSKHIVDESCQIHPDTWLFLWWKVYALSKLLTEEAAFQFAKENGIDLVSVITSTVAGPFFTANVLTSVKVLLSPLTGETEYFKILSAVNARMGKTEKNYDKVPSVISSKKLEDLGFSYKHGLEDIIYQTLMCFLDYGYLPPV</sequence>
<reference evidence="4 5" key="1">
    <citation type="submission" date="2018-09" db="EMBL/GenBank/DDBJ databases">
        <title>A high-quality reference genome of wild soybean provides a powerful tool to mine soybean genomes.</title>
        <authorList>
            <person name="Xie M."/>
            <person name="Chung C.Y.L."/>
            <person name="Li M.-W."/>
            <person name="Wong F.-L."/>
            <person name="Chan T.-F."/>
            <person name="Lam H.-M."/>
        </authorList>
    </citation>
    <scope>NUCLEOTIDE SEQUENCE [LARGE SCALE GENOMIC DNA]</scope>
    <source>
        <strain evidence="5">cv. W05</strain>
        <tissue evidence="4">Hypocotyl of etiolated seedlings</tissue>
    </source>
</reference>
<name>A0A445HPU2_GLYSO</name>
<dbReference type="Pfam" id="PF07727">
    <property type="entry name" value="RVT_2"/>
    <property type="match status" value="1"/>
</dbReference>
<accession>A0A445HPU2</accession>
<keyword evidence="1" id="KW-0378">Hydrolase</keyword>
<protein>
    <submittedName>
        <fullName evidence="4">Retrovirus-related Pol polyprotein from transposon TNT 1-94</fullName>
        <ecNumber evidence="4">2.7.7.7</ecNumber>
    </submittedName>
</protein>
<feature type="transmembrane region" description="Helical" evidence="2">
    <location>
        <begin position="32"/>
        <end position="51"/>
    </location>
</feature>
<evidence type="ECO:0000313" key="4">
    <source>
        <dbReference type="EMBL" id="RZB75723.1"/>
    </source>
</evidence>
<keyword evidence="5" id="KW-1185">Reference proteome</keyword>
<dbReference type="InterPro" id="IPR001584">
    <property type="entry name" value="Integrase_cat-core"/>
</dbReference>
<evidence type="ECO:0000259" key="3">
    <source>
        <dbReference type="PROSITE" id="PS50994"/>
    </source>
</evidence>
<feature type="domain" description="Integrase catalytic" evidence="3">
    <location>
        <begin position="328"/>
        <end position="394"/>
    </location>
</feature>
<dbReference type="Pfam" id="PF01370">
    <property type="entry name" value="Epimerase"/>
    <property type="match status" value="1"/>
</dbReference>
<dbReference type="InterPro" id="IPR054722">
    <property type="entry name" value="PolX-like_BBD"/>
</dbReference>
<dbReference type="PANTHER" id="PTHR47592">
    <property type="entry name" value="PBF68 PROTEIN"/>
    <property type="match status" value="1"/>
</dbReference>
<evidence type="ECO:0000256" key="1">
    <source>
        <dbReference type="ARBA" id="ARBA00022750"/>
    </source>
</evidence>
<dbReference type="EMBL" id="QZWG01000012">
    <property type="protein sequence ID" value="RZB75723.1"/>
    <property type="molecule type" value="Genomic_DNA"/>
</dbReference>
<dbReference type="Gene3D" id="3.40.50.720">
    <property type="entry name" value="NAD(P)-binding Rossmann-like Domain"/>
    <property type="match status" value="1"/>
</dbReference>
<keyword evidence="2" id="KW-1133">Transmembrane helix</keyword>
<organism evidence="4 5">
    <name type="scientific">Glycine soja</name>
    <name type="common">Wild soybean</name>
    <dbReference type="NCBI Taxonomy" id="3848"/>
    <lineage>
        <taxon>Eukaryota</taxon>
        <taxon>Viridiplantae</taxon>
        <taxon>Streptophyta</taxon>
        <taxon>Embryophyta</taxon>
        <taxon>Tracheophyta</taxon>
        <taxon>Spermatophyta</taxon>
        <taxon>Magnoliopsida</taxon>
        <taxon>eudicotyledons</taxon>
        <taxon>Gunneridae</taxon>
        <taxon>Pentapetalae</taxon>
        <taxon>rosids</taxon>
        <taxon>fabids</taxon>
        <taxon>Fabales</taxon>
        <taxon>Fabaceae</taxon>
        <taxon>Papilionoideae</taxon>
        <taxon>50 kb inversion clade</taxon>
        <taxon>NPAAA clade</taxon>
        <taxon>indigoferoid/millettioid clade</taxon>
        <taxon>Phaseoleae</taxon>
        <taxon>Glycine</taxon>
        <taxon>Glycine subgen. Soja</taxon>
    </lineage>
</organism>
<dbReference type="GO" id="GO:0015074">
    <property type="term" value="P:DNA integration"/>
    <property type="evidence" value="ECO:0007669"/>
    <property type="project" value="InterPro"/>
</dbReference>
<dbReference type="InterPro" id="IPR001509">
    <property type="entry name" value="Epimerase_deHydtase"/>
</dbReference>
<dbReference type="Gene3D" id="3.30.420.10">
    <property type="entry name" value="Ribonuclease H-like superfamily/Ribonuclease H"/>
    <property type="match status" value="1"/>
</dbReference>
<proteinExistence type="predicted"/>
<dbReference type="SUPFAM" id="SSF51735">
    <property type="entry name" value="NAD(P)-binding Rossmann-fold domains"/>
    <property type="match status" value="1"/>
</dbReference>
<keyword evidence="1" id="KW-0064">Aspartyl protease</keyword>
<dbReference type="InterPro" id="IPR057670">
    <property type="entry name" value="SH3_retrovirus"/>
</dbReference>
<dbReference type="PROSITE" id="PS50994">
    <property type="entry name" value="INTEGRASE"/>
    <property type="match status" value="1"/>
</dbReference>
<keyword evidence="4" id="KW-0548">Nucleotidyltransferase</keyword>
<dbReference type="Pfam" id="PF22936">
    <property type="entry name" value="Pol_BBD"/>
    <property type="match status" value="1"/>
</dbReference>
<dbReference type="SUPFAM" id="SSF56672">
    <property type="entry name" value="DNA/RNA polymerases"/>
    <property type="match status" value="1"/>
</dbReference>
<dbReference type="InterPro" id="IPR036397">
    <property type="entry name" value="RNaseH_sf"/>
</dbReference>
<gene>
    <name evidence="4" type="ORF">D0Y65_034281</name>
</gene>
<dbReference type="InterPro" id="IPR013103">
    <property type="entry name" value="RVT_2"/>
</dbReference>
<keyword evidence="2" id="KW-0812">Transmembrane</keyword>
<dbReference type="GO" id="GO:0004190">
    <property type="term" value="F:aspartic-type endopeptidase activity"/>
    <property type="evidence" value="ECO:0007669"/>
    <property type="project" value="UniProtKB-KW"/>
</dbReference>
<dbReference type="GO" id="GO:0003887">
    <property type="term" value="F:DNA-directed DNA polymerase activity"/>
    <property type="evidence" value="ECO:0007669"/>
    <property type="project" value="UniProtKB-EC"/>
</dbReference>
<dbReference type="InterPro" id="IPR012337">
    <property type="entry name" value="RNaseH-like_sf"/>
</dbReference>
<dbReference type="Pfam" id="PF14223">
    <property type="entry name" value="Retrotran_gag_2"/>
    <property type="match status" value="1"/>
</dbReference>
<comment type="caution">
    <text evidence="4">The sequence shown here is derived from an EMBL/GenBank/DDBJ whole genome shotgun (WGS) entry which is preliminary data.</text>
</comment>
<evidence type="ECO:0000256" key="2">
    <source>
        <dbReference type="SAM" id="Phobius"/>
    </source>
</evidence>
<dbReference type="PANTHER" id="PTHR47592:SF29">
    <property type="entry name" value="ZINC FINGER, CCHC-TYPE"/>
    <property type="match status" value="1"/>
</dbReference>
<dbReference type="InterPro" id="IPR036291">
    <property type="entry name" value="NAD(P)-bd_dom_sf"/>
</dbReference>
<dbReference type="AlphaFoldDB" id="A0A445HPU2"/>
<evidence type="ECO:0000313" key="5">
    <source>
        <dbReference type="Proteomes" id="UP000289340"/>
    </source>
</evidence>